<gene>
    <name evidence="1" type="ORF">P7I32_16165</name>
</gene>
<evidence type="ECO:0000313" key="2">
    <source>
        <dbReference type="Proteomes" id="UP001268896"/>
    </source>
</evidence>
<evidence type="ECO:0000313" key="1">
    <source>
        <dbReference type="EMBL" id="MDT2966116.1"/>
    </source>
</evidence>
<reference evidence="1" key="1">
    <citation type="submission" date="2023-03" db="EMBL/GenBank/DDBJ databases">
        <authorList>
            <person name="Shen W."/>
            <person name="Cai J."/>
        </authorList>
    </citation>
    <scope>NUCLEOTIDE SEQUENCE</scope>
    <source>
        <strain evidence="1">K72-2</strain>
    </source>
</reference>
<dbReference type="Proteomes" id="UP001268896">
    <property type="component" value="Unassembled WGS sequence"/>
</dbReference>
<name>A0AAW8UMZ1_ENTCA</name>
<sequence>MKNIKVRKAGNSVGIILPKESGLQVGDLLGYKQYGKKLIYEWEVELEIPLEKIRKFVQSIEASLRMVSEFPEMHEEVSSVYSLSELTYRILIGKQFALFYRLNHDKYDFIKLRTTATEIPTIFEQ</sequence>
<accession>A0AAW8UMZ1</accession>
<proteinExistence type="predicted"/>
<dbReference type="EMBL" id="JARQDV010000018">
    <property type="protein sequence ID" value="MDT2966116.1"/>
    <property type="molecule type" value="Genomic_DNA"/>
</dbReference>
<organism evidence="1 2">
    <name type="scientific">Enterococcus casseliflavus</name>
    <name type="common">Enterococcus flavescens</name>
    <dbReference type="NCBI Taxonomy" id="37734"/>
    <lineage>
        <taxon>Bacteria</taxon>
        <taxon>Bacillati</taxon>
        <taxon>Bacillota</taxon>
        <taxon>Bacilli</taxon>
        <taxon>Lactobacillales</taxon>
        <taxon>Enterococcaceae</taxon>
        <taxon>Enterococcus</taxon>
    </lineage>
</organism>
<comment type="caution">
    <text evidence="1">The sequence shown here is derived from an EMBL/GenBank/DDBJ whole genome shotgun (WGS) entry which is preliminary data.</text>
</comment>
<dbReference type="AlphaFoldDB" id="A0AAW8UMZ1"/>
<dbReference type="RefSeq" id="WP_311904609.1">
    <property type="nucleotide sequence ID" value="NZ_JARQDV010000018.1"/>
</dbReference>
<evidence type="ECO:0008006" key="3">
    <source>
        <dbReference type="Google" id="ProtNLM"/>
    </source>
</evidence>
<protein>
    <recommendedName>
        <fullName evidence="3">SpoVT-AbrB domain-containing protein</fullName>
    </recommendedName>
</protein>